<evidence type="ECO:0000313" key="2">
    <source>
        <dbReference type="EMBL" id="TKK90389.1"/>
    </source>
</evidence>
<dbReference type="AlphaFoldDB" id="A0A4U3MNG1"/>
<keyword evidence="1" id="KW-0472">Membrane</keyword>
<name>A0A4U3MNG1_9ACTN</name>
<evidence type="ECO:0000313" key="3">
    <source>
        <dbReference type="Proteomes" id="UP000308705"/>
    </source>
</evidence>
<keyword evidence="3" id="KW-1185">Reference proteome</keyword>
<dbReference type="RefSeq" id="WP_137245862.1">
    <property type="nucleotide sequence ID" value="NZ_SZQA01000003.1"/>
</dbReference>
<keyword evidence="1" id="KW-1133">Transmembrane helix</keyword>
<reference evidence="2 3" key="1">
    <citation type="submission" date="2019-04" db="EMBL/GenBank/DDBJ databases">
        <title>Herbidospora sp. NEAU-GS14.nov., a novel actinomycete isolated from soil.</title>
        <authorList>
            <person name="Han L."/>
        </authorList>
    </citation>
    <scope>NUCLEOTIDE SEQUENCE [LARGE SCALE GENOMIC DNA]</scope>
    <source>
        <strain evidence="2 3">NEAU-GS14</strain>
    </source>
</reference>
<dbReference type="Proteomes" id="UP000308705">
    <property type="component" value="Unassembled WGS sequence"/>
</dbReference>
<feature type="transmembrane region" description="Helical" evidence="1">
    <location>
        <begin position="97"/>
        <end position="116"/>
    </location>
</feature>
<gene>
    <name evidence="2" type="ORF">FDA94_05125</name>
</gene>
<evidence type="ECO:0000256" key="1">
    <source>
        <dbReference type="SAM" id="Phobius"/>
    </source>
</evidence>
<proteinExistence type="predicted"/>
<feature type="transmembrane region" description="Helical" evidence="1">
    <location>
        <begin position="12"/>
        <end position="30"/>
    </location>
</feature>
<feature type="transmembrane region" description="Helical" evidence="1">
    <location>
        <begin position="36"/>
        <end position="54"/>
    </location>
</feature>
<organism evidence="2 3">
    <name type="scientific">Herbidospora galbida</name>
    <dbReference type="NCBI Taxonomy" id="2575442"/>
    <lineage>
        <taxon>Bacteria</taxon>
        <taxon>Bacillati</taxon>
        <taxon>Actinomycetota</taxon>
        <taxon>Actinomycetes</taxon>
        <taxon>Streptosporangiales</taxon>
        <taxon>Streptosporangiaceae</taxon>
        <taxon>Herbidospora</taxon>
    </lineage>
</organism>
<comment type="caution">
    <text evidence="2">The sequence shown here is derived from an EMBL/GenBank/DDBJ whole genome shotgun (WGS) entry which is preliminary data.</text>
</comment>
<dbReference type="OrthoDB" id="5191668at2"/>
<protein>
    <submittedName>
        <fullName evidence="2">MFS transporter</fullName>
    </submittedName>
</protein>
<keyword evidence="1" id="KW-0812">Transmembrane</keyword>
<sequence length="172" mass="18247">MSAALPFRLARATVFAVVCSGLAAVAHTFAGGSVTAPGLSAAFALTLVAAFPLTARERTAGEIMPLLGAMQVLLHLLFSVLHVSSPERLAGHLHMPSLSMIVLHVWAVVVTAWWLGRGEELFWTLLRRLAGRIVPIMSLPRPLSVTGVPVTVAPVVVKSTSRHPVEGRGPPR</sequence>
<accession>A0A4U3MNG1</accession>
<feature type="transmembrane region" description="Helical" evidence="1">
    <location>
        <begin position="66"/>
        <end position="85"/>
    </location>
</feature>
<dbReference type="EMBL" id="SZQA01000003">
    <property type="protein sequence ID" value="TKK90389.1"/>
    <property type="molecule type" value="Genomic_DNA"/>
</dbReference>